<dbReference type="Proteomes" id="UP001291930">
    <property type="component" value="Unassembled WGS sequence"/>
</dbReference>
<sequence>MDIKTIYEAREGDQESDMVTAKTEILQTDREKPKKTAPISDTEELISSTIPIAASQDESTFIPDTPIKRRSEKIPVQLEVVIKKKEEPIEEKRMEKHTPQYREPAYTSTVSIVPQEQELQKNVERQWLDYHTRIGQGVRSLHRYLSFVMYRFYNEL</sequence>
<name>A0ABU5K2J2_9BACI</name>
<reference evidence="2" key="1">
    <citation type="submission" date="2023-11" db="EMBL/GenBank/DDBJ databases">
        <title>Genome Sequence of Bacillus pseudomycoides stain BUPM19.</title>
        <authorList>
            <person name="Farhat A."/>
        </authorList>
    </citation>
    <scope>NUCLEOTIDE SEQUENCE [LARGE SCALE GENOMIC DNA]</scope>
    <source>
        <strain evidence="2">BUPM19</strain>
    </source>
</reference>
<evidence type="ECO:0000313" key="1">
    <source>
        <dbReference type="EMBL" id="MDZ5609924.1"/>
    </source>
</evidence>
<evidence type="ECO:0000313" key="2">
    <source>
        <dbReference type="Proteomes" id="UP001291930"/>
    </source>
</evidence>
<organism evidence="1 2">
    <name type="scientific">Bacillus bingmayongensis</name>
    <dbReference type="NCBI Taxonomy" id="1150157"/>
    <lineage>
        <taxon>Bacteria</taxon>
        <taxon>Bacillati</taxon>
        <taxon>Bacillota</taxon>
        <taxon>Bacilli</taxon>
        <taxon>Bacillales</taxon>
        <taxon>Bacillaceae</taxon>
        <taxon>Bacillus</taxon>
    </lineage>
</organism>
<protein>
    <submittedName>
        <fullName evidence="1">Uncharacterized protein</fullName>
    </submittedName>
</protein>
<gene>
    <name evidence="1" type="ORF">U2I54_23450</name>
</gene>
<dbReference type="RefSeq" id="WP_374219269.1">
    <property type="nucleotide sequence ID" value="NZ_JAXOVW010000093.1"/>
</dbReference>
<dbReference type="EMBL" id="JAXOVW010000093">
    <property type="protein sequence ID" value="MDZ5609924.1"/>
    <property type="molecule type" value="Genomic_DNA"/>
</dbReference>
<keyword evidence="2" id="KW-1185">Reference proteome</keyword>
<proteinExistence type="predicted"/>
<comment type="caution">
    <text evidence="1">The sequence shown here is derived from an EMBL/GenBank/DDBJ whole genome shotgun (WGS) entry which is preliminary data.</text>
</comment>
<accession>A0ABU5K2J2</accession>